<dbReference type="InterPro" id="IPR036101">
    <property type="entry name" value="CarD-like/TRCF_RID_sf"/>
</dbReference>
<accession>A0A1M5LFU6</accession>
<dbReference type="OrthoDB" id="9786074at2"/>
<organism evidence="2 3">
    <name type="scientific">Ornithinibacillus halophilus</name>
    <dbReference type="NCBI Taxonomy" id="930117"/>
    <lineage>
        <taxon>Bacteria</taxon>
        <taxon>Bacillati</taxon>
        <taxon>Bacillota</taxon>
        <taxon>Bacilli</taxon>
        <taxon>Bacillales</taxon>
        <taxon>Bacillaceae</taxon>
        <taxon>Ornithinibacillus</taxon>
    </lineage>
</organism>
<name>A0A1M5LFU6_9BACI</name>
<dbReference type="STRING" id="930117.SAMN05216225_10479"/>
<feature type="domain" description="CarD-like/TRCF RNAP-interacting" evidence="1">
    <location>
        <begin position="1"/>
        <end position="112"/>
    </location>
</feature>
<dbReference type="GO" id="GO:0009303">
    <property type="term" value="P:rRNA transcription"/>
    <property type="evidence" value="ECO:0007669"/>
    <property type="project" value="TreeGrafter"/>
</dbReference>
<dbReference type="Pfam" id="PF21095">
    <property type="entry name" value="CarD_C"/>
    <property type="match status" value="1"/>
</dbReference>
<dbReference type="SUPFAM" id="SSF141259">
    <property type="entry name" value="CarD-like"/>
    <property type="match status" value="1"/>
</dbReference>
<gene>
    <name evidence="2" type="ORF">SAMN05216225_10479</name>
</gene>
<evidence type="ECO:0000313" key="2">
    <source>
        <dbReference type="EMBL" id="SHG63878.1"/>
    </source>
</evidence>
<evidence type="ECO:0000259" key="1">
    <source>
        <dbReference type="SMART" id="SM01058"/>
    </source>
</evidence>
<dbReference type="EMBL" id="FQVW01000047">
    <property type="protein sequence ID" value="SHG63878.1"/>
    <property type="molecule type" value="Genomic_DNA"/>
</dbReference>
<dbReference type="RefSeq" id="WP_072891623.1">
    <property type="nucleotide sequence ID" value="NZ_FQVW01000047.1"/>
</dbReference>
<reference evidence="2 3" key="1">
    <citation type="submission" date="2016-11" db="EMBL/GenBank/DDBJ databases">
        <authorList>
            <person name="Jaros S."/>
            <person name="Januszkiewicz K."/>
            <person name="Wedrychowicz H."/>
        </authorList>
    </citation>
    <scope>NUCLEOTIDE SEQUENCE [LARGE SCALE GENOMIC DNA]</scope>
    <source>
        <strain evidence="2 3">IBRC-M 10683</strain>
    </source>
</reference>
<evidence type="ECO:0000313" key="3">
    <source>
        <dbReference type="Proteomes" id="UP000183988"/>
    </source>
</evidence>
<dbReference type="PANTHER" id="PTHR38447:SF1">
    <property type="entry name" value="RNA POLYMERASE-BINDING TRANSCRIPTION FACTOR CARD"/>
    <property type="match status" value="1"/>
</dbReference>
<dbReference type="InterPro" id="IPR052531">
    <property type="entry name" value="CarD-like_regulator"/>
</dbReference>
<proteinExistence type="predicted"/>
<dbReference type="Proteomes" id="UP000183988">
    <property type="component" value="Unassembled WGS sequence"/>
</dbReference>
<dbReference type="Gene3D" id="2.40.10.170">
    <property type="match status" value="1"/>
</dbReference>
<dbReference type="InterPro" id="IPR003711">
    <property type="entry name" value="CarD-like/TRCF_RID"/>
</dbReference>
<sequence>MLNVGDLIIYPGHGICKVDSISDKTYAKRTRKYYVLHPIENGRDLTINAPVENKTTEMLKLINKEEAITLLEVFKGNGIDWIEKPQSRNNTFSDILKSGNRVEIAKVATTLMRKQYEIEKDGKKFYENDRKILTNIHSILFKELSLALDLTTDEIYEKVSNMISKSA</sequence>
<protein>
    <submittedName>
        <fullName evidence="2">Transcriptional regulator, CarD family</fullName>
    </submittedName>
</protein>
<dbReference type="AlphaFoldDB" id="A0A1M5LFU6"/>
<dbReference type="SMART" id="SM01058">
    <property type="entry name" value="CarD_TRCF"/>
    <property type="match status" value="1"/>
</dbReference>
<keyword evidence="3" id="KW-1185">Reference proteome</keyword>
<dbReference type="PANTHER" id="PTHR38447">
    <property type="entry name" value="TRANSCRIPTION FACTOR YDEB-RELATED"/>
    <property type="match status" value="1"/>
</dbReference>
<dbReference type="Gene3D" id="1.20.58.1290">
    <property type="entry name" value="CarD-like, C-terminal domain"/>
    <property type="match status" value="1"/>
</dbReference>
<dbReference type="InterPro" id="IPR042215">
    <property type="entry name" value="CarD-like_C"/>
</dbReference>
<dbReference type="Pfam" id="PF02559">
    <property type="entry name" value="CarD_TRCF_RID"/>
    <property type="match status" value="1"/>
</dbReference>
<dbReference type="InterPro" id="IPR048792">
    <property type="entry name" value="CarD_C"/>
</dbReference>